<name>A0A6H0Y5A5_9PEZI</name>
<dbReference type="EMBL" id="CP051143">
    <property type="protein sequence ID" value="QIX02183.1"/>
    <property type="molecule type" value="Genomic_DNA"/>
</dbReference>
<evidence type="ECO:0000313" key="2">
    <source>
        <dbReference type="Proteomes" id="UP000503462"/>
    </source>
</evidence>
<keyword evidence="2" id="KW-1185">Reference proteome</keyword>
<gene>
    <name evidence="1" type="ORF">AMS68_007700</name>
</gene>
<evidence type="ECO:0000313" key="1">
    <source>
        <dbReference type="EMBL" id="QIX02183.1"/>
    </source>
</evidence>
<reference evidence="1 2" key="1">
    <citation type="journal article" date="2016" name="Sci. Rep.">
        <title>Peltaster fructicola genome reveals evolution from an invasive phytopathogen to an ectophytic parasite.</title>
        <authorList>
            <person name="Xu C."/>
            <person name="Chen H."/>
            <person name="Gleason M.L."/>
            <person name="Xu J.R."/>
            <person name="Liu H."/>
            <person name="Zhang R."/>
            <person name="Sun G."/>
        </authorList>
    </citation>
    <scope>NUCLEOTIDE SEQUENCE [LARGE SCALE GENOMIC DNA]</scope>
    <source>
        <strain evidence="1 2">LNHT1506</strain>
    </source>
</reference>
<proteinExistence type="predicted"/>
<dbReference type="AlphaFoldDB" id="A0A6H0Y5A5"/>
<accession>A0A6H0Y5A5</accession>
<sequence length="67" mass="7480">MNEIATLRIVAQDKDYVEAKTQCSPIRADEAPDLQLPILPKVATDHCYNTQPAIVEYTSTKVLFETA</sequence>
<dbReference type="Proteomes" id="UP000503462">
    <property type="component" value="Chromosome 5"/>
</dbReference>
<protein>
    <submittedName>
        <fullName evidence="1">Uncharacterized protein</fullName>
    </submittedName>
</protein>
<organism evidence="1 2">
    <name type="scientific">Peltaster fructicola</name>
    <dbReference type="NCBI Taxonomy" id="286661"/>
    <lineage>
        <taxon>Eukaryota</taxon>
        <taxon>Fungi</taxon>
        <taxon>Dikarya</taxon>
        <taxon>Ascomycota</taxon>
        <taxon>Pezizomycotina</taxon>
        <taxon>Dothideomycetes</taxon>
        <taxon>Dothideomycetes incertae sedis</taxon>
        <taxon>Peltaster</taxon>
    </lineage>
</organism>